<dbReference type="EMBL" id="UGHZ01000001">
    <property type="protein sequence ID" value="STP08837.1"/>
    <property type="molecule type" value="Genomic_DNA"/>
</dbReference>
<evidence type="ECO:0000313" key="3">
    <source>
        <dbReference type="Proteomes" id="UP000255335"/>
    </source>
</evidence>
<dbReference type="CDD" id="cd00158">
    <property type="entry name" value="RHOD"/>
    <property type="match status" value="1"/>
</dbReference>
<dbReference type="RefSeq" id="WP_115025655.1">
    <property type="nucleotide sequence ID" value="NZ_UGHZ01000001.1"/>
</dbReference>
<dbReference type="Gene3D" id="3.40.250.10">
    <property type="entry name" value="Rhodanese-like domain"/>
    <property type="match status" value="1"/>
</dbReference>
<dbReference type="SUPFAM" id="SSF52821">
    <property type="entry name" value="Rhodanese/Cell cycle control phosphatase"/>
    <property type="match status" value="1"/>
</dbReference>
<gene>
    <name evidence="2" type="ORF">NCTC12221_00256</name>
</gene>
<keyword evidence="2" id="KW-0808">Transferase</keyword>
<reference evidence="2 3" key="1">
    <citation type="submission" date="2018-06" db="EMBL/GenBank/DDBJ databases">
        <authorList>
            <consortium name="Pathogen Informatics"/>
            <person name="Doyle S."/>
        </authorList>
    </citation>
    <scope>NUCLEOTIDE SEQUENCE [LARGE SCALE GENOMIC DNA]</scope>
    <source>
        <strain evidence="2 3">NCTC12221</strain>
    </source>
</reference>
<dbReference type="PROSITE" id="PS50206">
    <property type="entry name" value="RHODANESE_3"/>
    <property type="match status" value="1"/>
</dbReference>
<dbReference type="Pfam" id="PF00581">
    <property type="entry name" value="Rhodanese"/>
    <property type="match status" value="1"/>
</dbReference>
<protein>
    <submittedName>
        <fullName evidence="2">Thiosulfate sulfurtransferase GlpE</fullName>
    </submittedName>
</protein>
<dbReference type="Proteomes" id="UP000255335">
    <property type="component" value="Unassembled WGS sequence"/>
</dbReference>
<proteinExistence type="predicted"/>
<accession>A0A377JMC1</accession>
<evidence type="ECO:0000313" key="2">
    <source>
        <dbReference type="EMBL" id="STP08837.1"/>
    </source>
</evidence>
<sequence length="113" mass="12949">MDFKGELKGKNNMSLATPLYAKDLDESYCIIDIRYPEDYALCHIKDSLQLNNPYDVYAHIKKNKDKKCVLVCYSGHTASILGTELVQEGLENVYFYDDEFSSLAQARIQLITQ</sequence>
<dbReference type="InterPro" id="IPR036873">
    <property type="entry name" value="Rhodanese-like_dom_sf"/>
</dbReference>
<feature type="domain" description="Rhodanese" evidence="1">
    <location>
        <begin position="24"/>
        <end position="112"/>
    </location>
</feature>
<evidence type="ECO:0000259" key="1">
    <source>
        <dbReference type="PROSITE" id="PS50206"/>
    </source>
</evidence>
<dbReference type="GO" id="GO:0016740">
    <property type="term" value="F:transferase activity"/>
    <property type="evidence" value="ECO:0007669"/>
    <property type="project" value="UniProtKB-KW"/>
</dbReference>
<organism evidence="2 3">
    <name type="scientific">Helicobacter cinaedi</name>
    <dbReference type="NCBI Taxonomy" id="213"/>
    <lineage>
        <taxon>Bacteria</taxon>
        <taxon>Pseudomonadati</taxon>
        <taxon>Campylobacterota</taxon>
        <taxon>Epsilonproteobacteria</taxon>
        <taxon>Campylobacterales</taxon>
        <taxon>Helicobacteraceae</taxon>
        <taxon>Helicobacter</taxon>
    </lineage>
</organism>
<dbReference type="AlphaFoldDB" id="A0A377JMC1"/>
<name>A0A377JMC1_9HELI</name>
<dbReference type="SMART" id="SM00450">
    <property type="entry name" value="RHOD"/>
    <property type="match status" value="1"/>
</dbReference>
<dbReference type="InterPro" id="IPR001763">
    <property type="entry name" value="Rhodanese-like_dom"/>
</dbReference>